<gene>
    <name evidence="6" type="ORF">EV686_10285</name>
</gene>
<dbReference type="Proteomes" id="UP000294692">
    <property type="component" value="Unassembled WGS sequence"/>
</dbReference>
<comment type="similarity">
    <text evidence="1 3">Belongs to the DapA family.</text>
</comment>
<dbReference type="PANTHER" id="PTHR12128">
    <property type="entry name" value="DIHYDRODIPICOLINATE SYNTHASE"/>
    <property type="match status" value="1"/>
</dbReference>
<dbReference type="PRINTS" id="PR00146">
    <property type="entry name" value="DHPICSNTHASE"/>
</dbReference>
<dbReference type="EMBL" id="SMBX01000002">
    <property type="protein sequence ID" value="TCV01376.1"/>
    <property type="molecule type" value="Genomic_DNA"/>
</dbReference>
<accession>A0A4R3V8D9</accession>
<dbReference type="Pfam" id="PF00701">
    <property type="entry name" value="DHDPS"/>
    <property type="match status" value="1"/>
</dbReference>
<evidence type="ECO:0000313" key="6">
    <source>
        <dbReference type="EMBL" id="TCV01376.1"/>
    </source>
</evidence>
<dbReference type="RefSeq" id="WP_132473857.1">
    <property type="nucleotide sequence ID" value="NZ_JBHRVM010000001.1"/>
</dbReference>
<feature type="active site" description="Proton donor/acceptor" evidence="4">
    <location>
        <position position="144"/>
    </location>
</feature>
<evidence type="ECO:0000256" key="4">
    <source>
        <dbReference type="PIRSR" id="PIRSR001365-1"/>
    </source>
</evidence>
<reference evidence="6 7" key="1">
    <citation type="submission" date="2019-03" db="EMBL/GenBank/DDBJ databases">
        <title>Genomic Encyclopedia of Type Strains, Phase IV (KMG-IV): sequencing the most valuable type-strain genomes for metagenomic binning, comparative biology and taxonomic classification.</title>
        <authorList>
            <person name="Goeker M."/>
        </authorList>
    </citation>
    <scope>NUCLEOTIDE SEQUENCE [LARGE SCALE GENOMIC DNA]</scope>
    <source>
        <strain evidence="6 7">DSM 100048</strain>
    </source>
</reference>
<comment type="caution">
    <text evidence="6">The sequence shown here is derived from an EMBL/GenBank/DDBJ whole genome shotgun (WGS) entry which is preliminary data.</text>
</comment>
<proteinExistence type="inferred from homology"/>
<feature type="active site" description="Schiff-base intermediate with substrate" evidence="4">
    <location>
        <position position="171"/>
    </location>
</feature>
<evidence type="ECO:0000313" key="7">
    <source>
        <dbReference type="Proteomes" id="UP000294692"/>
    </source>
</evidence>
<dbReference type="SUPFAM" id="SSF51569">
    <property type="entry name" value="Aldolase"/>
    <property type="match status" value="1"/>
</dbReference>
<evidence type="ECO:0000256" key="3">
    <source>
        <dbReference type="PIRNR" id="PIRNR001365"/>
    </source>
</evidence>
<dbReference type="OrthoDB" id="199953at2"/>
<organism evidence="6 7">
    <name type="scientific">Paracandidimonas soli</name>
    <dbReference type="NCBI Taxonomy" id="1917182"/>
    <lineage>
        <taxon>Bacteria</taxon>
        <taxon>Pseudomonadati</taxon>
        <taxon>Pseudomonadota</taxon>
        <taxon>Betaproteobacteria</taxon>
        <taxon>Burkholderiales</taxon>
        <taxon>Alcaligenaceae</taxon>
        <taxon>Paracandidimonas</taxon>
    </lineage>
</organism>
<dbReference type="CDD" id="cd00408">
    <property type="entry name" value="DHDPS-like"/>
    <property type="match status" value="1"/>
</dbReference>
<feature type="binding site" evidence="5">
    <location>
        <position position="213"/>
    </location>
    <ligand>
        <name>pyruvate</name>
        <dbReference type="ChEBI" id="CHEBI:15361"/>
    </ligand>
</feature>
<evidence type="ECO:0000256" key="5">
    <source>
        <dbReference type="PIRSR" id="PIRSR001365-2"/>
    </source>
</evidence>
<protein>
    <submittedName>
        <fullName evidence="6">4-hydroxy-tetrahydrodipicolinate synthase</fullName>
    </submittedName>
</protein>
<keyword evidence="2 3" id="KW-0456">Lyase</keyword>
<dbReference type="AlphaFoldDB" id="A0A4R3V8D9"/>
<evidence type="ECO:0000256" key="1">
    <source>
        <dbReference type="ARBA" id="ARBA00007592"/>
    </source>
</evidence>
<dbReference type="GO" id="GO:0008840">
    <property type="term" value="F:4-hydroxy-tetrahydrodipicolinate synthase activity"/>
    <property type="evidence" value="ECO:0007669"/>
    <property type="project" value="TreeGrafter"/>
</dbReference>
<dbReference type="SMART" id="SM01130">
    <property type="entry name" value="DHDPS"/>
    <property type="match status" value="1"/>
</dbReference>
<keyword evidence="7" id="KW-1185">Reference proteome</keyword>
<dbReference type="PIRSF" id="PIRSF001365">
    <property type="entry name" value="DHDPS"/>
    <property type="match status" value="1"/>
</dbReference>
<dbReference type="PANTHER" id="PTHR12128:SF66">
    <property type="entry name" value="4-HYDROXY-2-OXOGLUTARATE ALDOLASE, MITOCHONDRIAL"/>
    <property type="match status" value="1"/>
</dbReference>
<dbReference type="InterPro" id="IPR013785">
    <property type="entry name" value="Aldolase_TIM"/>
</dbReference>
<sequence length="308" mass="33706">MENQKRFSPQDIIGILPPLLTPFDEKEDIVEPVLREEVRYMLAQGVHGLVPGGSAGEGNTLSIDEARQVIGVTCEEVDGRVPVIAGIIANSTREAIQKARAVSDLGVSALQITPVHYIYRNDDDSMIRHFSAIREAVDIPIIIYNVIPWNYLSVNLLLRLMREVPGIFGVKQSASDVKSMADLLLMADPHMRIYAAIDALLYPTLALGAHGSISQILAAMPGPCVEMWNLVQQGEHERARELHNRLLKVWNAISGDNRLAVTKHVLSLQGIPVGGPRSPLAPASAEQRRNARMALAELLGEDKLVSAN</sequence>
<name>A0A4R3V8D9_9BURK</name>
<dbReference type="InterPro" id="IPR002220">
    <property type="entry name" value="DapA-like"/>
</dbReference>
<dbReference type="Gene3D" id="3.20.20.70">
    <property type="entry name" value="Aldolase class I"/>
    <property type="match status" value="1"/>
</dbReference>
<evidence type="ECO:0000256" key="2">
    <source>
        <dbReference type="ARBA" id="ARBA00023239"/>
    </source>
</evidence>